<comment type="caution">
    <text evidence="2">The sequence shown here is derived from an EMBL/GenBank/DDBJ whole genome shotgun (WGS) entry which is preliminary data.</text>
</comment>
<gene>
    <name evidence="2" type="ORF">P171DRAFT_526846</name>
</gene>
<dbReference type="PROSITE" id="PS50076">
    <property type="entry name" value="DNAJ_2"/>
    <property type="match status" value="1"/>
</dbReference>
<keyword evidence="3" id="KW-1185">Reference proteome</keyword>
<protein>
    <recommendedName>
        <fullName evidence="1">J domain-containing protein</fullName>
    </recommendedName>
</protein>
<dbReference type="Gene3D" id="1.10.287.110">
    <property type="entry name" value="DnaJ domain"/>
    <property type="match status" value="1"/>
</dbReference>
<dbReference type="InterPro" id="IPR001623">
    <property type="entry name" value="DnaJ_domain"/>
</dbReference>
<dbReference type="Proteomes" id="UP000799764">
    <property type="component" value="Unassembled WGS sequence"/>
</dbReference>
<feature type="domain" description="J" evidence="1">
    <location>
        <begin position="96"/>
        <end position="176"/>
    </location>
</feature>
<dbReference type="InterPro" id="IPR036869">
    <property type="entry name" value="J_dom_sf"/>
</dbReference>
<dbReference type="EMBL" id="MU001515">
    <property type="protein sequence ID" value="KAF2437636.1"/>
    <property type="molecule type" value="Genomic_DNA"/>
</dbReference>
<organism evidence="2 3">
    <name type="scientific">Karstenula rhodostoma CBS 690.94</name>
    <dbReference type="NCBI Taxonomy" id="1392251"/>
    <lineage>
        <taxon>Eukaryota</taxon>
        <taxon>Fungi</taxon>
        <taxon>Dikarya</taxon>
        <taxon>Ascomycota</taxon>
        <taxon>Pezizomycotina</taxon>
        <taxon>Dothideomycetes</taxon>
        <taxon>Pleosporomycetidae</taxon>
        <taxon>Pleosporales</taxon>
        <taxon>Massarineae</taxon>
        <taxon>Didymosphaeriaceae</taxon>
        <taxon>Karstenula</taxon>
    </lineage>
</organism>
<evidence type="ECO:0000313" key="2">
    <source>
        <dbReference type="EMBL" id="KAF2437636.1"/>
    </source>
</evidence>
<dbReference type="CDD" id="cd06257">
    <property type="entry name" value="DnaJ"/>
    <property type="match status" value="1"/>
</dbReference>
<evidence type="ECO:0000259" key="1">
    <source>
        <dbReference type="PROSITE" id="PS50076"/>
    </source>
</evidence>
<sequence length="240" mass="27540">MPPRRAIPRRSVRSHSVPASLKYRAPTLAKRSFLHRAIEFRLRAGTYLSRHRKSIATGLTGLACVYMARNVLAWASGVPPIATRYPHYPHWMHTRNAYTALGLEEPTDPKNVPSPQALRSVKRKLALLWHPDKWTRNRLSSPAEAERIYQVIEEAATRFGEYWSRSGFERKYGKFEEPLLRPVTSAAPHFSNDIPSITTILWDAMKAALSPPYKQHLPRTEEEAADFCPCPWKYILRALN</sequence>
<evidence type="ECO:0000313" key="3">
    <source>
        <dbReference type="Proteomes" id="UP000799764"/>
    </source>
</evidence>
<dbReference type="OrthoDB" id="10250354at2759"/>
<dbReference type="AlphaFoldDB" id="A0A9P4P713"/>
<reference evidence="2" key="1">
    <citation type="journal article" date="2020" name="Stud. Mycol.">
        <title>101 Dothideomycetes genomes: a test case for predicting lifestyles and emergence of pathogens.</title>
        <authorList>
            <person name="Haridas S."/>
            <person name="Albert R."/>
            <person name="Binder M."/>
            <person name="Bloem J."/>
            <person name="Labutti K."/>
            <person name="Salamov A."/>
            <person name="Andreopoulos B."/>
            <person name="Baker S."/>
            <person name="Barry K."/>
            <person name="Bills G."/>
            <person name="Bluhm B."/>
            <person name="Cannon C."/>
            <person name="Castanera R."/>
            <person name="Culley D."/>
            <person name="Daum C."/>
            <person name="Ezra D."/>
            <person name="Gonzalez J."/>
            <person name="Henrissat B."/>
            <person name="Kuo A."/>
            <person name="Liang C."/>
            <person name="Lipzen A."/>
            <person name="Lutzoni F."/>
            <person name="Magnuson J."/>
            <person name="Mondo S."/>
            <person name="Nolan M."/>
            <person name="Ohm R."/>
            <person name="Pangilinan J."/>
            <person name="Park H.-J."/>
            <person name="Ramirez L."/>
            <person name="Alfaro M."/>
            <person name="Sun H."/>
            <person name="Tritt A."/>
            <person name="Yoshinaga Y."/>
            <person name="Zwiers L.-H."/>
            <person name="Turgeon B."/>
            <person name="Goodwin S."/>
            <person name="Spatafora J."/>
            <person name="Crous P."/>
            <person name="Grigoriev I."/>
        </authorList>
    </citation>
    <scope>NUCLEOTIDE SEQUENCE</scope>
    <source>
        <strain evidence="2">CBS 690.94</strain>
    </source>
</reference>
<accession>A0A9P4P713</accession>
<name>A0A9P4P713_9PLEO</name>
<dbReference type="SUPFAM" id="SSF46565">
    <property type="entry name" value="Chaperone J-domain"/>
    <property type="match status" value="1"/>
</dbReference>
<proteinExistence type="predicted"/>